<dbReference type="RefSeq" id="WP_106515646.1">
    <property type="nucleotide sequence ID" value="NZ_PXYI01000011.1"/>
</dbReference>
<feature type="compositionally biased region" description="Low complexity" evidence="1">
    <location>
        <begin position="158"/>
        <end position="169"/>
    </location>
</feature>
<evidence type="ECO:0000313" key="4">
    <source>
        <dbReference type="Proteomes" id="UP000241167"/>
    </source>
</evidence>
<dbReference type="CDD" id="cd00060">
    <property type="entry name" value="FHA"/>
    <property type="match status" value="1"/>
</dbReference>
<dbReference type="InterPro" id="IPR046883">
    <property type="entry name" value="T6SS_FHA_C"/>
</dbReference>
<evidence type="ECO:0000256" key="1">
    <source>
        <dbReference type="SAM" id="MobiDB-lite"/>
    </source>
</evidence>
<proteinExistence type="predicted"/>
<dbReference type="OrthoDB" id="273564at2"/>
<dbReference type="SUPFAM" id="SSF49879">
    <property type="entry name" value="SMAD/FHA domain"/>
    <property type="match status" value="1"/>
</dbReference>
<evidence type="ECO:0000313" key="3">
    <source>
        <dbReference type="EMBL" id="PSJ36833.1"/>
    </source>
</evidence>
<dbReference type="NCBIfam" id="TIGR03354">
    <property type="entry name" value="VI_FHA"/>
    <property type="match status" value="1"/>
</dbReference>
<name>A0A2P7QFT9_9SPHN</name>
<reference evidence="3 4" key="1">
    <citation type="submission" date="2018-03" db="EMBL/GenBank/DDBJ databases">
        <title>The draft genome of Sphingosinicella sp. GL-C-18.</title>
        <authorList>
            <person name="Liu L."/>
            <person name="Li L."/>
            <person name="Liang L."/>
            <person name="Zhang X."/>
            <person name="Wang T."/>
        </authorList>
    </citation>
    <scope>NUCLEOTIDE SEQUENCE [LARGE SCALE GENOMIC DNA]</scope>
    <source>
        <strain evidence="3 4">GL-C-18</strain>
    </source>
</reference>
<feature type="region of interest" description="Disordered" evidence="1">
    <location>
        <begin position="316"/>
        <end position="347"/>
    </location>
</feature>
<feature type="compositionally biased region" description="Low complexity" evidence="1">
    <location>
        <begin position="319"/>
        <end position="340"/>
    </location>
</feature>
<dbReference type="Pfam" id="PF20232">
    <property type="entry name" value="T6SS_FHA_C"/>
    <property type="match status" value="1"/>
</dbReference>
<dbReference type="InterPro" id="IPR000253">
    <property type="entry name" value="FHA_dom"/>
</dbReference>
<keyword evidence="4" id="KW-1185">Reference proteome</keyword>
<sequence>MTLRFRIEKVTLGSGEAAPADLVLDRQGALIGRSPNADWTLPDPRNHISSRHCEVRYQNGAYLLNDISMNGTFVNGRPDRLTRPHRIADGDVITIGHFEIRASLLAEAPHGTATPGPQSQWDGWAPAGPHAATPSGWDPPPAIPAPARGWDAPPSPPSQQSGWGAPSGPARSGSNDSWAPAAGAGAATPGRGDSGSNWTPPPTPPASPVASAWHVPEAPQQDASQWSSAAPDRPPAAAPDDIWGRLAEGNVVDWARGGFGQPIAPRQDLLGVDPRSPEEALGVAPSRSFGAADPWTNAAPTPIGAPVSDVHFAMPKSSPAGPAGAGPAPAFPDPAHTPTIAPAPLPPVTPAVPDGALVEALLRAAGVERSVVRRDPALLERAGQLFHRLVAGLVLMVEARARAKSQMGAESTAFEVAGNNPIKFARSPEDAVAALLNPPAQGFMDAGQAIEEAYYDLQSHQVATLRAMQGALRATLERFSPGAIRERAESRGLLAKILPAARDAALWQAYEREFSGVARGSDEAFMDVFAKEFRKAYDEQSRMQKRDRR</sequence>
<dbReference type="AlphaFoldDB" id="A0A2P7QFT9"/>
<feature type="compositionally biased region" description="Low complexity" evidence="1">
    <location>
        <begin position="179"/>
        <end position="191"/>
    </location>
</feature>
<comment type="caution">
    <text evidence="3">The sequence shown here is derived from an EMBL/GenBank/DDBJ whole genome shotgun (WGS) entry which is preliminary data.</text>
</comment>
<feature type="domain" description="FHA" evidence="2">
    <location>
        <begin position="29"/>
        <end position="79"/>
    </location>
</feature>
<dbReference type="InterPro" id="IPR017735">
    <property type="entry name" value="T6SS_FHA"/>
</dbReference>
<protein>
    <submittedName>
        <fullName evidence="3">Type VI secretion system-associated FHA domain protein TagH</fullName>
    </submittedName>
</protein>
<dbReference type="PROSITE" id="PS50006">
    <property type="entry name" value="FHA_DOMAIN"/>
    <property type="match status" value="1"/>
</dbReference>
<evidence type="ECO:0000259" key="2">
    <source>
        <dbReference type="PROSITE" id="PS50006"/>
    </source>
</evidence>
<feature type="region of interest" description="Disordered" evidence="1">
    <location>
        <begin position="109"/>
        <end position="241"/>
    </location>
</feature>
<dbReference type="Pfam" id="PF00498">
    <property type="entry name" value="FHA"/>
    <property type="match status" value="1"/>
</dbReference>
<dbReference type="Proteomes" id="UP000241167">
    <property type="component" value="Unassembled WGS sequence"/>
</dbReference>
<dbReference type="InterPro" id="IPR008984">
    <property type="entry name" value="SMAD_FHA_dom_sf"/>
</dbReference>
<dbReference type="SMART" id="SM00240">
    <property type="entry name" value="FHA"/>
    <property type="match status" value="1"/>
</dbReference>
<gene>
    <name evidence="3" type="primary">tagH</name>
    <name evidence="3" type="ORF">C7I55_24280</name>
</gene>
<dbReference type="Gene3D" id="2.60.200.20">
    <property type="match status" value="1"/>
</dbReference>
<accession>A0A2P7QFT9</accession>
<dbReference type="EMBL" id="PXYI01000011">
    <property type="protein sequence ID" value="PSJ36833.1"/>
    <property type="molecule type" value="Genomic_DNA"/>
</dbReference>
<organism evidence="3 4">
    <name type="scientific">Allosphingosinicella deserti</name>
    <dbReference type="NCBI Taxonomy" id="2116704"/>
    <lineage>
        <taxon>Bacteria</taxon>
        <taxon>Pseudomonadati</taxon>
        <taxon>Pseudomonadota</taxon>
        <taxon>Alphaproteobacteria</taxon>
        <taxon>Sphingomonadales</taxon>
        <taxon>Sphingomonadaceae</taxon>
        <taxon>Allosphingosinicella</taxon>
    </lineage>
</organism>